<dbReference type="EMBL" id="BLXT01000783">
    <property type="protein sequence ID" value="GFN80052.1"/>
    <property type="molecule type" value="Genomic_DNA"/>
</dbReference>
<feature type="region of interest" description="Disordered" evidence="1">
    <location>
        <begin position="1"/>
        <end position="36"/>
    </location>
</feature>
<reference evidence="2 3" key="1">
    <citation type="journal article" date="2021" name="Elife">
        <title>Chloroplast acquisition without the gene transfer in kleptoplastic sea slugs, Plakobranchus ocellatus.</title>
        <authorList>
            <person name="Maeda T."/>
            <person name="Takahashi S."/>
            <person name="Yoshida T."/>
            <person name="Shimamura S."/>
            <person name="Takaki Y."/>
            <person name="Nagai Y."/>
            <person name="Toyoda A."/>
            <person name="Suzuki Y."/>
            <person name="Arimoto A."/>
            <person name="Ishii H."/>
            <person name="Satoh N."/>
            <person name="Nishiyama T."/>
            <person name="Hasebe M."/>
            <person name="Maruyama T."/>
            <person name="Minagawa J."/>
            <person name="Obokata J."/>
            <person name="Shigenobu S."/>
        </authorList>
    </citation>
    <scope>NUCLEOTIDE SEQUENCE [LARGE SCALE GENOMIC DNA]</scope>
</reference>
<evidence type="ECO:0000313" key="3">
    <source>
        <dbReference type="Proteomes" id="UP000735302"/>
    </source>
</evidence>
<proteinExistence type="predicted"/>
<evidence type="ECO:0000256" key="1">
    <source>
        <dbReference type="SAM" id="MobiDB-lite"/>
    </source>
</evidence>
<accession>A0AAV3YC89</accession>
<comment type="caution">
    <text evidence="2">The sequence shown here is derived from an EMBL/GenBank/DDBJ whole genome shotgun (WGS) entry which is preliminary data.</text>
</comment>
<gene>
    <name evidence="2" type="ORF">PoB_000655800</name>
</gene>
<evidence type="ECO:0000313" key="2">
    <source>
        <dbReference type="EMBL" id="GFN80052.1"/>
    </source>
</evidence>
<dbReference type="AlphaFoldDB" id="A0AAV3YC89"/>
<keyword evidence="3" id="KW-1185">Reference proteome</keyword>
<sequence length="94" mass="11329">MKEKKREDKDKTEWKEREDKDRAEQKEREYQDREERRLYKEADIEITRLNAEADTSTSSKVKSSDIAREFISKLTKLSPFFESHGDPMDAYSHR</sequence>
<organism evidence="2 3">
    <name type="scientific">Plakobranchus ocellatus</name>
    <dbReference type="NCBI Taxonomy" id="259542"/>
    <lineage>
        <taxon>Eukaryota</taxon>
        <taxon>Metazoa</taxon>
        <taxon>Spiralia</taxon>
        <taxon>Lophotrochozoa</taxon>
        <taxon>Mollusca</taxon>
        <taxon>Gastropoda</taxon>
        <taxon>Heterobranchia</taxon>
        <taxon>Euthyneura</taxon>
        <taxon>Panpulmonata</taxon>
        <taxon>Sacoglossa</taxon>
        <taxon>Placobranchoidea</taxon>
        <taxon>Plakobranchidae</taxon>
        <taxon>Plakobranchus</taxon>
    </lineage>
</organism>
<name>A0AAV3YC89_9GAST</name>
<protein>
    <submittedName>
        <fullName evidence="2">Uncharacterized protein</fullName>
    </submittedName>
</protein>
<dbReference type="Proteomes" id="UP000735302">
    <property type="component" value="Unassembled WGS sequence"/>
</dbReference>